<reference evidence="5" key="2">
    <citation type="submission" date="2020-09" db="EMBL/GenBank/DDBJ databases">
        <authorList>
            <person name="Sun Q."/>
            <person name="Zhou Y."/>
        </authorList>
    </citation>
    <scope>NUCLEOTIDE SEQUENCE</scope>
    <source>
        <strain evidence="5">CGMCC 1.15343</strain>
    </source>
</reference>
<dbReference type="PANTHER" id="PTHR43179:SF12">
    <property type="entry name" value="GALACTOFURANOSYLTRANSFERASE GLFT2"/>
    <property type="match status" value="1"/>
</dbReference>
<evidence type="ECO:0000256" key="1">
    <source>
        <dbReference type="ARBA" id="ARBA00006739"/>
    </source>
</evidence>
<protein>
    <submittedName>
        <fullName evidence="5">Acetylglucosaminyltransferase</fullName>
    </submittedName>
</protein>
<keyword evidence="6" id="KW-1185">Reference proteome</keyword>
<evidence type="ECO:0000259" key="4">
    <source>
        <dbReference type="Pfam" id="PF00535"/>
    </source>
</evidence>
<dbReference type="SUPFAM" id="SSF53448">
    <property type="entry name" value="Nucleotide-diphospho-sugar transferases"/>
    <property type="match status" value="1"/>
</dbReference>
<organism evidence="5 6">
    <name type="scientific">Pedobacter quisquiliarum</name>
    <dbReference type="NCBI Taxonomy" id="1834438"/>
    <lineage>
        <taxon>Bacteria</taxon>
        <taxon>Pseudomonadati</taxon>
        <taxon>Bacteroidota</taxon>
        <taxon>Sphingobacteriia</taxon>
        <taxon>Sphingobacteriales</taxon>
        <taxon>Sphingobacteriaceae</taxon>
        <taxon>Pedobacter</taxon>
    </lineage>
</organism>
<keyword evidence="2" id="KW-0328">Glycosyltransferase</keyword>
<evidence type="ECO:0000313" key="5">
    <source>
        <dbReference type="EMBL" id="GGC64755.1"/>
    </source>
</evidence>
<dbReference type="InterPro" id="IPR001173">
    <property type="entry name" value="Glyco_trans_2-like"/>
</dbReference>
<evidence type="ECO:0000313" key="6">
    <source>
        <dbReference type="Proteomes" id="UP000651668"/>
    </source>
</evidence>
<comment type="caution">
    <text evidence="5">The sequence shown here is derived from an EMBL/GenBank/DDBJ whole genome shotgun (WGS) entry which is preliminary data.</text>
</comment>
<dbReference type="AlphaFoldDB" id="A0A916U9J7"/>
<dbReference type="GO" id="GO:0016757">
    <property type="term" value="F:glycosyltransferase activity"/>
    <property type="evidence" value="ECO:0007669"/>
    <property type="project" value="UniProtKB-KW"/>
</dbReference>
<feature type="domain" description="Glycosyltransferase 2-like" evidence="4">
    <location>
        <begin position="29"/>
        <end position="128"/>
    </location>
</feature>
<dbReference type="Gene3D" id="3.90.550.10">
    <property type="entry name" value="Spore Coat Polysaccharide Biosynthesis Protein SpsA, Chain A"/>
    <property type="match status" value="1"/>
</dbReference>
<dbReference type="InterPro" id="IPR029044">
    <property type="entry name" value="Nucleotide-diphossugar_trans"/>
</dbReference>
<sequence>MNWNQGIYVGVDSRTAKFGLKKEMNRIAVLLTCHNRKAKTLSCLAALYGSNLPENVSYDVYLVDDGSTDGTKEAVAEKFPQVNILVGDGSLFWAAGSNAAWKAALAAEISYNYYLLLNDDTLIFPEMFDVFKLDLHRLNTKDIILVGSTYSTLDSRKVSYGGRKLLKAGDPKAKLLSPNGRDPQAIDLGNANIMLVSHTVVEKIGILTDSYKHGFADFEYTLTARKHNIPVMITSKALGICENDHGKKWLSKGESTLKQRIEYMRSVKGLSYDNYMKFYKKHFPKHVFREKTKMWMKTIFPWIWDTFKTEKSA</sequence>
<evidence type="ECO:0000256" key="2">
    <source>
        <dbReference type="ARBA" id="ARBA00022676"/>
    </source>
</evidence>
<comment type="similarity">
    <text evidence="1">Belongs to the glycosyltransferase 2 family.</text>
</comment>
<dbReference type="Pfam" id="PF00535">
    <property type="entry name" value="Glycos_transf_2"/>
    <property type="match status" value="1"/>
</dbReference>
<gene>
    <name evidence="5" type="ORF">GCM10011387_17970</name>
</gene>
<name>A0A916U9J7_9SPHI</name>
<accession>A0A916U9J7</accession>
<evidence type="ECO:0000256" key="3">
    <source>
        <dbReference type="ARBA" id="ARBA00022679"/>
    </source>
</evidence>
<dbReference type="EMBL" id="BMIL01000005">
    <property type="protein sequence ID" value="GGC64755.1"/>
    <property type="molecule type" value="Genomic_DNA"/>
</dbReference>
<dbReference type="PANTHER" id="PTHR43179">
    <property type="entry name" value="RHAMNOSYLTRANSFERASE WBBL"/>
    <property type="match status" value="1"/>
</dbReference>
<reference evidence="5" key="1">
    <citation type="journal article" date="2014" name="Int. J. Syst. Evol. Microbiol.">
        <title>Complete genome sequence of Corynebacterium casei LMG S-19264T (=DSM 44701T), isolated from a smear-ripened cheese.</title>
        <authorList>
            <consortium name="US DOE Joint Genome Institute (JGI-PGF)"/>
            <person name="Walter F."/>
            <person name="Albersmeier A."/>
            <person name="Kalinowski J."/>
            <person name="Ruckert C."/>
        </authorList>
    </citation>
    <scope>NUCLEOTIDE SEQUENCE</scope>
    <source>
        <strain evidence="5">CGMCC 1.15343</strain>
    </source>
</reference>
<proteinExistence type="inferred from homology"/>
<keyword evidence="3" id="KW-0808">Transferase</keyword>
<dbReference type="Proteomes" id="UP000651668">
    <property type="component" value="Unassembled WGS sequence"/>
</dbReference>